<name>A0A1G5I9P6_9FIRM</name>
<keyword evidence="8 9" id="KW-0315">Glutamine amidotransferase</keyword>
<keyword evidence="4 9" id="KW-0547">Nucleotide-binding</keyword>
<dbReference type="InterPro" id="IPR004739">
    <property type="entry name" value="GMP_synth_GATase"/>
</dbReference>
<feature type="active site" evidence="9">
    <location>
        <position position="171"/>
    </location>
</feature>
<dbReference type="NCBIfam" id="TIGR00888">
    <property type="entry name" value="guaA_Nterm"/>
    <property type="match status" value="1"/>
</dbReference>
<dbReference type="PRINTS" id="PR00099">
    <property type="entry name" value="CPSGATASE"/>
</dbReference>
<evidence type="ECO:0000259" key="10">
    <source>
        <dbReference type="Pfam" id="PF00117"/>
    </source>
</evidence>
<dbReference type="CDD" id="cd01742">
    <property type="entry name" value="GATase1_GMP_Synthase"/>
    <property type="match status" value="1"/>
</dbReference>
<dbReference type="NCBIfam" id="TIGR00884">
    <property type="entry name" value="guaA_Cterm"/>
    <property type="match status" value="1"/>
</dbReference>
<evidence type="ECO:0000259" key="11">
    <source>
        <dbReference type="Pfam" id="PF00958"/>
    </source>
</evidence>
<evidence type="ECO:0000313" key="12">
    <source>
        <dbReference type="EMBL" id="SCY72802.1"/>
    </source>
</evidence>
<protein>
    <recommendedName>
        <fullName evidence="9">GMP synthase [glutamine-hydrolyzing]</fullName>
        <ecNumber evidence="9">6.3.5.2</ecNumber>
    </recommendedName>
    <alternativeName>
        <fullName evidence="9">GMP synthetase</fullName>
    </alternativeName>
    <alternativeName>
        <fullName evidence="9">Glutamine amidotransferase</fullName>
    </alternativeName>
</protein>
<dbReference type="Gene3D" id="3.30.300.10">
    <property type="match status" value="1"/>
</dbReference>
<dbReference type="InterPro" id="IPR022955">
    <property type="entry name" value="GMP_synthase"/>
</dbReference>
<evidence type="ECO:0000313" key="13">
    <source>
        <dbReference type="Proteomes" id="UP000198636"/>
    </source>
</evidence>
<dbReference type="Proteomes" id="UP000198636">
    <property type="component" value="Unassembled WGS sequence"/>
</dbReference>
<dbReference type="EC" id="6.3.5.2" evidence="9"/>
<organism evidence="12 13">
    <name type="scientific">Alkaliphilus peptidifermentans DSM 18978</name>
    <dbReference type="NCBI Taxonomy" id="1120976"/>
    <lineage>
        <taxon>Bacteria</taxon>
        <taxon>Bacillati</taxon>
        <taxon>Bacillota</taxon>
        <taxon>Clostridia</taxon>
        <taxon>Peptostreptococcales</taxon>
        <taxon>Natronincolaceae</taxon>
        <taxon>Alkaliphilus</taxon>
    </lineage>
</organism>
<dbReference type="SUPFAM" id="SSF52402">
    <property type="entry name" value="Adenine nucleotide alpha hydrolases-like"/>
    <property type="match status" value="1"/>
</dbReference>
<comment type="catalytic activity">
    <reaction evidence="9">
        <text>XMP + L-glutamine + ATP + H2O = GMP + L-glutamate + AMP + diphosphate + 2 H(+)</text>
        <dbReference type="Rhea" id="RHEA:11680"/>
        <dbReference type="ChEBI" id="CHEBI:15377"/>
        <dbReference type="ChEBI" id="CHEBI:15378"/>
        <dbReference type="ChEBI" id="CHEBI:29985"/>
        <dbReference type="ChEBI" id="CHEBI:30616"/>
        <dbReference type="ChEBI" id="CHEBI:33019"/>
        <dbReference type="ChEBI" id="CHEBI:57464"/>
        <dbReference type="ChEBI" id="CHEBI:58115"/>
        <dbReference type="ChEBI" id="CHEBI:58359"/>
        <dbReference type="ChEBI" id="CHEBI:456215"/>
        <dbReference type="EC" id="6.3.5.2"/>
    </reaction>
</comment>
<dbReference type="InterPro" id="IPR017926">
    <property type="entry name" value="GATASE"/>
</dbReference>
<keyword evidence="5 9" id="KW-0332">GMP biosynthesis</keyword>
<dbReference type="InterPro" id="IPR029062">
    <property type="entry name" value="Class_I_gatase-like"/>
</dbReference>
<evidence type="ECO:0000256" key="7">
    <source>
        <dbReference type="ARBA" id="ARBA00022840"/>
    </source>
</evidence>
<dbReference type="PANTHER" id="PTHR11922">
    <property type="entry name" value="GMP SYNTHASE-RELATED"/>
    <property type="match status" value="1"/>
</dbReference>
<dbReference type="SUPFAM" id="SSF52317">
    <property type="entry name" value="Class I glutamine amidotransferase-like"/>
    <property type="match status" value="1"/>
</dbReference>
<dbReference type="FunFam" id="3.30.300.10:FF:000002">
    <property type="entry name" value="GMP synthase [glutamine-hydrolyzing]"/>
    <property type="match status" value="1"/>
</dbReference>
<comment type="subunit">
    <text evidence="9">Homodimer.</text>
</comment>
<feature type="domain" description="Glutamine amidotransferase" evidence="10">
    <location>
        <begin position="7"/>
        <end position="188"/>
    </location>
</feature>
<dbReference type="FunFam" id="3.40.50.880:FF:000001">
    <property type="entry name" value="GMP synthase [glutamine-hydrolyzing]"/>
    <property type="match status" value="1"/>
</dbReference>
<evidence type="ECO:0000256" key="1">
    <source>
        <dbReference type="ARBA" id="ARBA00002332"/>
    </source>
</evidence>
<dbReference type="GO" id="GO:0003921">
    <property type="term" value="F:GMP synthase activity"/>
    <property type="evidence" value="ECO:0007669"/>
    <property type="project" value="TreeGrafter"/>
</dbReference>
<dbReference type="Gene3D" id="3.40.50.620">
    <property type="entry name" value="HUPs"/>
    <property type="match status" value="1"/>
</dbReference>
<keyword evidence="3 9" id="KW-0436">Ligase</keyword>
<dbReference type="GO" id="GO:0005829">
    <property type="term" value="C:cytosol"/>
    <property type="evidence" value="ECO:0007669"/>
    <property type="project" value="TreeGrafter"/>
</dbReference>
<evidence type="ECO:0000256" key="2">
    <source>
        <dbReference type="ARBA" id="ARBA00005153"/>
    </source>
</evidence>
<dbReference type="InterPro" id="IPR001674">
    <property type="entry name" value="GMP_synth_C"/>
</dbReference>
<feature type="domain" description="GMP synthase C-terminal" evidence="11">
    <location>
        <begin position="418"/>
        <end position="509"/>
    </location>
</feature>
<dbReference type="NCBIfam" id="NF000848">
    <property type="entry name" value="PRK00074.1"/>
    <property type="match status" value="1"/>
</dbReference>
<evidence type="ECO:0000256" key="5">
    <source>
        <dbReference type="ARBA" id="ARBA00022749"/>
    </source>
</evidence>
<keyword evidence="13" id="KW-1185">Reference proteome</keyword>
<sequence>MNNELILILDFGGQYNQLIARRVREFNVYCEVVPYKISVEEIKKKNPTGIIFTGGPASVYGETAPKCHEDIFKLGIPILGICYGGQLIATALGGKVNRAKNREYGKTALNINEKSLLFKDIEQNTICWMSHTDFIEEAPVDFKVTATTTDCPVAAMENHSAKLYAVQFHPEVEHTQKGSEMIRNFLYEICGCKGSWTMKNYIEEEISYIREKVGDRKVLCALSGGVDSSVAAVLVHQAIGDNLTCVFVDHGLLRKNEGDWVEDIFKNKFKINFIRVNAKDRFLGKLAGVSDPERKRKIIGEEFIRLFEEEAKKLGKIDFLVQGTLYPDIIESGTETAAVIKSHHNVGGLPEDMDFHLIEPFKFLFKDEVRAVGTELGLPEEIVWRQPFPGPGLAVRVLGEITEEKLEIVREADAIVRDEIKSAGLDRQIWQYFAVLPGIMSVGVMGDERTYAHTVGIRAITSSDAMTADWARIPFEVLEKMSRRIVNEVEGVNRIVYDITSKPPSTVEWE</sequence>
<dbReference type="Pfam" id="PF00958">
    <property type="entry name" value="GMP_synt_C"/>
    <property type="match status" value="1"/>
</dbReference>
<keyword evidence="6 9" id="KW-0658">Purine biosynthesis</keyword>
<dbReference type="Gene3D" id="3.40.50.880">
    <property type="match status" value="1"/>
</dbReference>
<evidence type="ECO:0000256" key="9">
    <source>
        <dbReference type="HAMAP-Rule" id="MF_00344"/>
    </source>
</evidence>
<feature type="active site" evidence="9">
    <location>
        <position position="169"/>
    </location>
</feature>
<evidence type="ECO:0000256" key="3">
    <source>
        <dbReference type="ARBA" id="ARBA00022598"/>
    </source>
</evidence>
<dbReference type="UniPathway" id="UPA00189">
    <property type="reaction ID" value="UER00296"/>
</dbReference>
<evidence type="ECO:0000256" key="6">
    <source>
        <dbReference type="ARBA" id="ARBA00022755"/>
    </source>
</evidence>
<accession>A0A1G5I9P6</accession>
<dbReference type="RefSeq" id="WP_091543428.1">
    <property type="nucleotide sequence ID" value="NZ_FMUS01000014.1"/>
</dbReference>
<dbReference type="InterPro" id="IPR014729">
    <property type="entry name" value="Rossmann-like_a/b/a_fold"/>
</dbReference>
<dbReference type="FunFam" id="3.40.50.620:FF:000001">
    <property type="entry name" value="GMP synthase [glutamine-hydrolyzing]"/>
    <property type="match status" value="1"/>
</dbReference>
<dbReference type="Pfam" id="PF03054">
    <property type="entry name" value="tRNA_Me_trans"/>
    <property type="match status" value="1"/>
</dbReference>
<comment type="function">
    <text evidence="1 9">Catalyzes the synthesis of GMP from XMP.</text>
</comment>
<dbReference type="CDD" id="cd01997">
    <property type="entry name" value="GMP_synthase_C"/>
    <property type="match status" value="1"/>
</dbReference>
<dbReference type="GO" id="GO:0005524">
    <property type="term" value="F:ATP binding"/>
    <property type="evidence" value="ECO:0007669"/>
    <property type="project" value="UniProtKB-UniRule"/>
</dbReference>
<dbReference type="PANTHER" id="PTHR11922:SF2">
    <property type="entry name" value="GMP SYNTHASE [GLUTAMINE-HYDROLYZING]"/>
    <property type="match status" value="1"/>
</dbReference>
<comment type="pathway">
    <text evidence="2 9">Purine metabolism; GMP biosynthesis; GMP from XMP (L-Gln route): step 1/1.</text>
</comment>
<dbReference type="PRINTS" id="PR00096">
    <property type="entry name" value="GATASE"/>
</dbReference>
<reference evidence="12 13" key="1">
    <citation type="submission" date="2016-10" db="EMBL/GenBank/DDBJ databases">
        <authorList>
            <person name="de Groot N.N."/>
        </authorList>
    </citation>
    <scope>NUCLEOTIDE SEQUENCE [LARGE SCALE GENOMIC DNA]</scope>
    <source>
        <strain evidence="12 13">DSM 18978</strain>
    </source>
</reference>
<dbReference type="EMBL" id="FMUS01000014">
    <property type="protein sequence ID" value="SCY72802.1"/>
    <property type="molecule type" value="Genomic_DNA"/>
</dbReference>
<proteinExistence type="inferred from homology"/>
<dbReference type="OrthoDB" id="9802219at2"/>
<evidence type="ECO:0000256" key="8">
    <source>
        <dbReference type="ARBA" id="ARBA00022962"/>
    </source>
</evidence>
<gene>
    <name evidence="9" type="primary">guaA</name>
    <name evidence="12" type="ORF">SAMN03080606_02296</name>
</gene>
<keyword evidence="7 9" id="KW-0067">ATP-binding</keyword>
<feature type="active site" description="Nucleophile" evidence="9">
    <location>
        <position position="82"/>
    </location>
</feature>
<dbReference type="STRING" id="1120976.SAMN03080606_02296"/>
<dbReference type="AlphaFoldDB" id="A0A1G5I9P6"/>
<dbReference type="HAMAP" id="MF_00344">
    <property type="entry name" value="GMP_synthase"/>
    <property type="match status" value="1"/>
</dbReference>
<dbReference type="Pfam" id="PF00117">
    <property type="entry name" value="GATase"/>
    <property type="match status" value="1"/>
</dbReference>
<evidence type="ECO:0000256" key="4">
    <source>
        <dbReference type="ARBA" id="ARBA00022741"/>
    </source>
</evidence>